<dbReference type="InterPro" id="IPR002634">
    <property type="entry name" value="BolA"/>
</dbReference>
<dbReference type="InterPro" id="IPR036065">
    <property type="entry name" value="BolA-like_sf"/>
</dbReference>
<dbReference type="PANTHER" id="PTHR46188:SF1">
    <property type="entry name" value="BOLA-LIKE PROTEIN 3"/>
    <property type="match status" value="1"/>
</dbReference>
<evidence type="ECO:0000256" key="2">
    <source>
        <dbReference type="RuleBase" id="RU003860"/>
    </source>
</evidence>
<dbReference type="Proteomes" id="UP001353858">
    <property type="component" value="Unassembled WGS sequence"/>
</dbReference>
<evidence type="ECO:0000313" key="3">
    <source>
        <dbReference type="EMBL" id="KAK4872053.1"/>
    </source>
</evidence>
<dbReference type="InterPro" id="IPR052275">
    <property type="entry name" value="Mt_Fe-S_assembly_factor"/>
</dbReference>
<evidence type="ECO:0000256" key="1">
    <source>
        <dbReference type="ARBA" id="ARBA00005578"/>
    </source>
</evidence>
<dbReference type="SUPFAM" id="SSF82657">
    <property type="entry name" value="BolA-like"/>
    <property type="match status" value="1"/>
</dbReference>
<proteinExistence type="inferred from homology"/>
<protein>
    <recommendedName>
        <fullName evidence="5">BolA-like protein 3</fullName>
    </recommendedName>
</protein>
<comment type="caution">
    <text evidence="3">The sequence shown here is derived from an EMBL/GenBank/DDBJ whole genome shotgun (WGS) entry which is preliminary data.</text>
</comment>
<dbReference type="Pfam" id="PF01722">
    <property type="entry name" value="BolA"/>
    <property type="match status" value="1"/>
</dbReference>
<name>A0AAN7SKB2_9COLE</name>
<evidence type="ECO:0000313" key="4">
    <source>
        <dbReference type="Proteomes" id="UP001353858"/>
    </source>
</evidence>
<organism evidence="3 4">
    <name type="scientific">Aquatica leii</name>
    <dbReference type="NCBI Taxonomy" id="1421715"/>
    <lineage>
        <taxon>Eukaryota</taxon>
        <taxon>Metazoa</taxon>
        <taxon>Ecdysozoa</taxon>
        <taxon>Arthropoda</taxon>
        <taxon>Hexapoda</taxon>
        <taxon>Insecta</taxon>
        <taxon>Pterygota</taxon>
        <taxon>Neoptera</taxon>
        <taxon>Endopterygota</taxon>
        <taxon>Coleoptera</taxon>
        <taxon>Polyphaga</taxon>
        <taxon>Elateriformia</taxon>
        <taxon>Elateroidea</taxon>
        <taxon>Lampyridae</taxon>
        <taxon>Luciolinae</taxon>
        <taxon>Aquatica</taxon>
    </lineage>
</organism>
<dbReference type="PANTHER" id="PTHR46188">
    <property type="entry name" value="BOLA-LIKE PROTEIN 3"/>
    <property type="match status" value="1"/>
</dbReference>
<accession>A0AAN7SKB2</accession>
<comment type="similarity">
    <text evidence="1 2">Belongs to the BolA/IbaG family.</text>
</comment>
<dbReference type="AlphaFoldDB" id="A0AAN7SKB2"/>
<reference evidence="4" key="1">
    <citation type="submission" date="2023-01" db="EMBL/GenBank/DDBJ databases">
        <title>Key to firefly adult light organ development and bioluminescence: homeobox transcription factors regulate luciferase expression and transportation to peroxisome.</title>
        <authorList>
            <person name="Fu X."/>
        </authorList>
    </citation>
    <scope>NUCLEOTIDE SEQUENCE [LARGE SCALE GENOMIC DNA]</scope>
</reference>
<dbReference type="Gene3D" id="3.30.300.90">
    <property type="entry name" value="BolA-like"/>
    <property type="match status" value="1"/>
</dbReference>
<sequence>MNIVQKFTNSLKEGSLFKHGFLRHWYGTENKTSEQIIRAILKEKFPAAKFISVEDTSGGCGAMYNIYIESDTFKNLSIPKQHKAVYSALEEQIKLIHGLHVQTKIPS</sequence>
<dbReference type="EMBL" id="JARPUR010000008">
    <property type="protein sequence ID" value="KAK4872053.1"/>
    <property type="molecule type" value="Genomic_DNA"/>
</dbReference>
<gene>
    <name evidence="3" type="ORF">RN001_016177</name>
</gene>
<keyword evidence="4" id="KW-1185">Reference proteome</keyword>
<dbReference type="GO" id="GO:0005759">
    <property type="term" value="C:mitochondrial matrix"/>
    <property type="evidence" value="ECO:0007669"/>
    <property type="project" value="TreeGrafter"/>
</dbReference>
<evidence type="ECO:0008006" key="5">
    <source>
        <dbReference type="Google" id="ProtNLM"/>
    </source>
</evidence>